<dbReference type="GO" id="GO:0004523">
    <property type="term" value="F:RNA-DNA hybrid ribonuclease activity"/>
    <property type="evidence" value="ECO:0007669"/>
    <property type="project" value="InterPro"/>
</dbReference>
<organism evidence="2 3">
    <name type="scientific">Lactuca saligna</name>
    <name type="common">Willowleaf lettuce</name>
    <dbReference type="NCBI Taxonomy" id="75948"/>
    <lineage>
        <taxon>Eukaryota</taxon>
        <taxon>Viridiplantae</taxon>
        <taxon>Streptophyta</taxon>
        <taxon>Embryophyta</taxon>
        <taxon>Tracheophyta</taxon>
        <taxon>Spermatophyta</taxon>
        <taxon>Magnoliopsida</taxon>
        <taxon>eudicotyledons</taxon>
        <taxon>Gunneridae</taxon>
        <taxon>Pentapetalae</taxon>
        <taxon>asterids</taxon>
        <taxon>campanulids</taxon>
        <taxon>Asterales</taxon>
        <taxon>Asteraceae</taxon>
        <taxon>Cichorioideae</taxon>
        <taxon>Cichorieae</taxon>
        <taxon>Lactucinae</taxon>
        <taxon>Lactuca</taxon>
    </lineage>
</organism>
<dbReference type="InterPro" id="IPR036397">
    <property type="entry name" value="RNaseH_sf"/>
</dbReference>
<dbReference type="EMBL" id="OX465084">
    <property type="protein sequence ID" value="CAI9299402.1"/>
    <property type="molecule type" value="Genomic_DNA"/>
</dbReference>
<evidence type="ECO:0000313" key="2">
    <source>
        <dbReference type="EMBL" id="CAI9299402.1"/>
    </source>
</evidence>
<accession>A0AA35ZX09</accession>
<reference evidence="2" key="1">
    <citation type="submission" date="2023-04" db="EMBL/GenBank/DDBJ databases">
        <authorList>
            <person name="Vijverberg K."/>
            <person name="Xiong W."/>
            <person name="Schranz E."/>
        </authorList>
    </citation>
    <scope>NUCLEOTIDE SEQUENCE</scope>
</reference>
<dbReference type="Pfam" id="PF13456">
    <property type="entry name" value="RVT_3"/>
    <property type="match status" value="1"/>
</dbReference>
<dbReference type="InterPro" id="IPR002156">
    <property type="entry name" value="RNaseH_domain"/>
</dbReference>
<dbReference type="AlphaFoldDB" id="A0AA35ZX09"/>
<gene>
    <name evidence="2" type="ORF">LSALG_LOCUS38114</name>
</gene>
<keyword evidence="3" id="KW-1185">Reference proteome</keyword>
<evidence type="ECO:0000259" key="1">
    <source>
        <dbReference type="Pfam" id="PF13456"/>
    </source>
</evidence>
<proteinExistence type="predicted"/>
<protein>
    <recommendedName>
        <fullName evidence="1">RNase H type-1 domain-containing protein</fullName>
    </recommendedName>
</protein>
<dbReference type="Gene3D" id="1.25.40.10">
    <property type="entry name" value="Tetratricopeptide repeat domain"/>
    <property type="match status" value="1"/>
</dbReference>
<evidence type="ECO:0000313" key="3">
    <source>
        <dbReference type="Proteomes" id="UP001177003"/>
    </source>
</evidence>
<feature type="domain" description="RNase H type-1" evidence="1">
    <location>
        <begin position="28"/>
        <end position="77"/>
    </location>
</feature>
<dbReference type="Proteomes" id="UP001177003">
    <property type="component" value="Chromosome 8"/>
</dbReference>
<dbReference type="GO" id="GO:0003676">
    <property type="term" value="F:nucleic acid binding"/>
    <property type="evidence" value="ECO:0007669"/>
    <property type="project" value="InterPro"/>
</dbReference>
<sequence>MTQLRFLGRRSIVLHTLPLTHICSPLEVKQVNGLWKTKTQNMTSLCKVAKELKDKFASFQICHVEREFNTEADRCSSEPGSTSPGYVALEDFENGIKCYQNALQVDGRHYNAWYGLA</sequence>
<name>A0AA35ZX09_LACSI</name>
<dbReference type="InterPro" id="IPR011990">
    <property type="entry name" value="TPR-like_helical_dom_sf"/>
</dbReference>
<dbReference type="Gene3D" id="3.30.420.10">
    <property type="entry name" value="Ribonuclease H-like superfamily/Ribonuclease H"/>
    <property type="match status" value="1"/>
</dbReference>